<dbReference type="SUPFAM" id="SSF48695">
    <property type="entry name" value="Multiheme cytochromes"/>
    <property type="match status" value="6"/>
</dbReference>
<dbReference type="EMBL" id="JAHCVJ010000003">
    <property type="protein sequence ID" value="MBT0664576.1"/>
    <property type="molecule type" value="Genomic_DNA"/>
</dbReference>
<dbReference type="Proteomes" id="UP000811899">
    <property type="component" value="Unassembled WGS sequence"/>
</dbReference>
<feature type="region of interest" description="Disordered" evidence="2">
    <location>
        <begin position="1"/>
        <end position="29"/>
    </location>
</feature>
<reference evidence="3 4" key="1">
    <citation type="submission" date="2021-05" db="EMBL/GenBank/DDBJ databases">
        <title>The draft genome of Geobacter pelophilus DSM 12255.</title>
        <authorList>
            <person name="Xu Z."/>
            <person name="Masuda Y."/>
            <person name="Itoh H."/>
            <person name="Senoo K."/>
        </authorList>
    </citation>
    <scope>NUCLEOTIDE SEQUENCE [LARGE SCALE GENOMIC DNA]</scope>
    <source>
        <strain evidence="3 4">DSM 12255</strain>
    </source>
</reference>
<proteinExistence type="predicted"/>
<evidence type="ECO:0000256" key="1">
    <source>
        <dbReference type="ARBA" id="ARBA00022729"/>
    </source>
</evidence>
<dbReference type="InterPro" id="IPR051829">
    <property type="entry name" value="Multiheme_Cytochr_ET"/>
</dbReference>
<dbReference type="InterPro" id="IPR010176">
    <property type="entry name" value="C4xCH_C2xCH_motif_GEOSU"/>
</dbReference>
<dbReference type="InterPro" id="IPR036280">
    <property type="entry name" value="Multihaem_cyt_sf"/>
</dbReference>
<evidence type="ECO:0000313" key="4">
    <source>
        <dbReference type="Proteomes" id="UP000811899"/>
    </source>
</evidence>
<dbReference type="NCBIfam" id="TIGR01904">
    <property type="entry name" value="GSu_C4xC__C2xCH"/>
    <property type="match status" value="5"/>
</dbReference>
<feature type="compositionally biased region" description="Basic and acidic residues" evidence="2">
    <location>
        <begin position="8"/>
        <end position="18"/>
    </location>
</feature>
<dbReference type="Pfam" id="PF09698">
    <property type="entry name" value="GSu_C4xC__C2xCH"/>
    <property type="match status" value="3"/>
</dbReference>
<evidence type="ECO:0000256" key="2">
    <source>
        <dbReference type="SAM" id="MobiDB-lite"/>
    </source>
</evidence>
<gene>
    <name evidence="3" type="ORF">KI809_09720</name>
</gene>
<keyword evidence="1" id="KW-0732">Signal</keyword>
<dbReference type="PANTHER" id="PTHR35038">
    <property type="entry name" value="DISSIMILATORY SULFITE REDUCTASE SIRA"/>
    <property type="match status" value="1"/>
</dbReference>
<evidence type="ECO:0000313" key="3">
    <source>
        <dbReference type="EMBL" id="MBT0664576.1"/>
    </source>
</evidence>
<keyword evidence="4" id="KW-1185">Reference proteome</keyword>
<comment type="caution">
    <text evidence="3">The sequence shown here is derived from an EMBL/GenBank/DDBJ whole genome shotgun (WGS) entry which is preliminary data.</text>
</comment>
<sequence>MVQCYDCHGNRSDHDNRPIDSPTNSPTRDAITGAFPGSHRTHMAGPSGATACAKCHPGSESYASGHRNGVITLAGNINNSAIVATYNNFSGSFPQTPNPELHSCTNVNCHFEQITPKWGSTPYVPVSNCNSCHGFPPADGSHPAATGSGKKHQAYYGASGSCSRCHFDHLASESPFAHATSAGKRGLAVVFATPPNNGGNYSGDVSYATYLHKTAEQRNGSCTNLYCHSNGNDGPPLVVPVWGGSLPTDCSGCHSFGGAATSLSGRHDRHTDAERYRFTCERCHKDSVDGANTIINTGLHVNRVKDVAFRDGGAYGSDKSCSNTYCHSDGRNGAPVKQVKWSDSATQQCNICHKGTASDNTAENCAAIQGVWSSGRGYCTPSLTMASNGHDRLVGQRWIRKYPCSYCHNATVAQSGTITSFTRHLNGDKDIVFDPKWNIVGRPDPTYNPVTKVCSNVYCHSDGTTNPDVVRPFAWTEPKTSCNSCHGHPREEKCSNAGCHDGRVDAIGKVWLLPAIFGNKSSYRWPLGQEWKAALPMFPNLGAGNARANSHPRHTETNFTCDECHAATIINGSCTSCHTTGIPPGSMTEVAHLNGAVHVNKTKDVVFKQGGSYNSVSKVCSNTACHVGGTDPVWGGSVNNSVICLGCHGTSNADQDSYVTFNGTRARINLTQWYATGHGRYSTSGRYPVSGNPAANFPGNPCWYCHDNTVLHNDDSNVFRLRKHPQFANRFEKECVYCHMSGLDSECLSCHNNSESLAKQLVNIPANPNASWPDGTPANCPDHATMVSGQVSCITAQCHFIDPANPTHDIKLHNSGAGLWTKDQKEDVRNQYVMMGVCLKCHDDDSSGECTSCHTAPANNPMKYAIGFDPGTGFIKPKKARASSAHFGYKHYREYKANGAWKGGKFCWDCHDPHGDSNIYMIHDQVATVTDGKSGLPLARAQVSFTRKQSGLDYARTVAPYNGICNVCHALQGAKLSKHYGSDYGDGHNSSRVCTNCHQHRFTDSHAENKPCNSCHNNKPVPRHSAFGQPRTCTTCHTGTVGNRVDVMGQFNGTSHHVQGVAVSSKQCYACHWESTPEGLIDVKHHEGYNYKTYTSVKNAKVDLVIWGPGTRPTSYRLYSTVIQYTPAVLALGNITSERQEVAKITNHCLSCHSDQNNNTQPFGDCKTPRQYSWDRQSVAARYSQTGTTSWGKYQTNGKGSVTKALSAHGNAVANQGGFDPNNGTDQSFSSTRSGAYNVTCYDCHNSHGSRVVGTTSSYVTFNGTKNGANLKETQAGKGGYTMSYKASANLASGAVNPYSAGAGQCFDCHLTKTRGTTPWGYQSTFGASQSIKGYMDSDMFGATTSPYMDRYPYKSKPVAGGHLKATSYLNHSTAGQNKINGLCTPCHDPHGTSPTLGSKQAYAVPMLKGTWMTTPYREDAANPATGGTASAYADIRQIVTEDDSKFAGLCLRCHYKNNLTNGTDHTWKSPDRVHESVKGWKTANGTIQHTFTCSKCHAPHTSELPRLMVTNCLDFNHQGRKQSGGQAGSGSCTGCNEYSGNNGAGYGGGSFPLGGGEGGASASYQVNCHPTGVWPDNTWNNKTQW</sequence>
<name>A0AAW4L0T9_9BACT</name>
<dbReference type="Gene3D" id="3.90.10.10">
    <property type="entry name" value="Cytochrome C3"/>
    <property type="match status" value="1"/>
</dbReference>
<organism evidence="3 4">
    <name type="scientific">Geoanaerobacter pelophilus</name>
    <dbReference type="NCBI Taxonomy" id="60036"/>
    <lineage>
        <taxon>Bacteria</taxon>
        <taxon>Pseudomonadati</taxon>
        <taxon>Thermodesulfobacteriota</taxon>
        <taxon>Desulfuromonadia</taxon>
        <taxon>Geobacterales</taxon>
        <taxon>Geobacteraceae</taxon>
        <taxon>Geoanaerobacter</taxon>
    </lineage>
</organism>
<accession>A0AAW4L0T9</accession>
<protein>
    <submittedName>
        <fullName evidence="3">CxxxxCH/CxxCH domain-containing protein</fullName>
    </submittedName>
</protein>
<dbReference type="Gene3D" id="1.10.1130.10">
    <property type="entry name" value="Flavocytochrome C3, Chain A"/>
    <property type="match status" value="1"/>
</dbReference>